<dbReference type="InParanoid" id="G4NAC5"/>
<evidence type="ECO:0000256" key="1">
    <source>
        <dbReference type="SAM" id="MobiDB-lite"/>
    </source>
</evidence>
<dbReference type="VEuPathDB" id="FungiDB:MGG_17133"/>
<dbReference type="GeneID" id="12985430"/>
<gene>
    <name evidence="2" type="ORF">MGG_17133</name>
</gene>
<proteinExistence type="predicted"/>
<evidence type="ECO:0000313" key="2">
    <source>
        <dbReference type="EMBL" id="EHA50470.1"/>
    </source>
</evidence>
<dbReference type="EMBL" id="CM001234">
    <property type="protein sequence ID" value="EHA50470.1"/>
    <property type="molecule type" value="Genomic_DNA"/>
</dbReference>
<sequence length="68" mass="7737">MQKNKIPCSDAPPVWKPNYPKSPKKGTPAADYNPDQNPTNPDLNWALATCMVKSRWLHPPPVCMRFFV</sequence>
<protein>
    <submittedName>
        <fullName evidence="2">Uncharacterized protein</fullName>
    </submittedName>
</protein>
<dbReference type="HOGENOM" id="CLU_2794441_0_0_1"/>
<evidence type="ECO:0000313" key="3">
    <source>
        <dbReference type="Proteomes" id="UP000009058"/>
    </source>
</evidence>
<dbReference type="RefSeq" id="XP_003716789.1">
    <property type="nucleotide sequence ID" value="XM_003716741.1"/>
</dbReference>
<dbReference type="KEGG" id="mgr:MGG_17133"/>
<reference key="2">
    <citation type="submission" date="2011-05" db="EMBL/GenBank/DDBJ databases">
        <title>The Genome Sequence of Magnaporthe oryzae 70-15.</title>
        <authorList>
            <consortium name="The Broad Institute Genome Sequencing Platform"/>
            <person name="Ma L.-J."/>
            <person name="Dead R."/>
            <person name="Young S.K."/>
            <person name="Zeng Q."/>
            <person name="Gargeya S."/>
            <person name="Fitzgerald M."/>
            <person name="Haas B."/>
            <person name="Abouelleil A."/>
            <person name="Alvarado L."/>
            <person name="Arachchi H.M."/>
            <person name="Berlin A."/>
            <person name="Brown A."/>
            <person name="Chapman S.B."/>
            <person name="Chen Z."/>
            <person name="Dunbar C."/>
            <person name="Freedman E."/>
            <person name="Gearin G."/>
            <person name="Gellesch M."/>
            <person name="Goldberg J."/>
            <person name="Griggs A."/>
            <person name="Gujja S."/>
            <person name="Heiman D."/>
            <person name="Howarth C."/>
            <person name="Larson L."/>
            <person name="Lui A."/>
            <person name="MacDonald P.J.P."/>
            <person name="Mehta T."/>
            <person name="Montmayeur A."/>
            <person name="Murphy C."/>
            <person name="Neiman D."/>
            <person name="Pearson M."/>
            <person name="Priest M."/>
            <person name="Roberts A."/>
            <person name="Saif S."/>
            <person name="Shea T."/>
            <person name="Shenoy N."/>
            <person name="Sisk P."/>
            <person name="Stolte C."/>
            <person name="Sykes S."/>
            <person name="Yandava C."/>
            <person name="Wortman J."/>
            <person name="Nusbaum C."/>
            <person name="Birren B."/>
        </authorList>
    </citation>
    <scope>NUCLEOTIDE SEQUENCE</scope>
    <source>
        <strain>70-15</strain>
    </source>
</reference>
<reference evidence="2 3" key="1">
    <citation type="journal article" date="2005" name="Nature">
        <title>The genome sequence of the rice blast fungus Magnaporthe grisea.</title>
        <authorList>
            <person name="Dean R.A."/>
            <person name="Talbot N.J."/>
            <person name="Ebbole D.J."/>
            <person name="Farman M.L."/>
            <person name="Mitchell T.K."/>
            <person name="Orbach M.J."/>
            <person name="Thon M."/>
            <person name="Kulkarni R."/>
            <person name="Xu J.R."/>
            <person name="Pan H."/>
            <person name="Read N.D."/>
            <person name="Lee Y.H."/>
            <person name="Carbone I."/>
            <person name="Brown D."/>
            <person name="Oh Y.Y."/>
            <person name="Donofrio N."/>
            <person name="Jeong J.S."/>
            <person name="Soanes D.M."/>
            <person name="Djonovic S."/>
            <person name="Kolomiets E."/>
            <person name="Rehmeyer C."/>
            <person name="Li W."/>
            <person name="Harding M."/>
            <person name="Kim S."/>
            <person name="Lebrun M.H."/>
            <person name="Bohnert H."/>
            <person name="Coughlan S."/>
            <person name="Butler J."/>
            <person name="Calvo S."/>
            <person name="Ma L.J."/>
            <person name="Nicol R."/>
            <person name="Purcell S."/>
            <person name="Nusbaum C."/>
            <person name="Galagan J.E."/>
            <person name="Birren B.W."/>
        </authorList>
    </citation>
    <scope>NUCLEOTIDE SEQUENCE [LARGE SCALE GENOMIC DNA]</scope>
    <source>
        <strain evidence="3">70-15 / ATCC MYA-4617 / FGSC 8958</strain>
    </source>
</reference>
<keyword evidence="3" id="KW-1185">Reference proteome</keyword>
<dbReference type="AlphaFoldDB" id="G4NAC5"/>
<feature type="region of interest" description="Disordered" evidence="1">
    <location>
        <begin position="1"/>
        <end position="38"/>
    </location>
</feature>
<name>G4NAC5_PYRO7</name>
<organism evidence="2 3">
    <name type="scientific">Pyricularia oryzae (strain 70-15 / ATCC MYA-4617 / FGSC 8958)</name>
    <name type="common">Rice blast fungus</name>
    <name type="synonym">Magnaporthe oryzae</name>
    <dbReference type="NCBI Taxonomy" id="242507"/>
    <lineage>
        <taxon>Eukaryota</taxon>
        <taxon>Fungi</taxon>
        <taxon>Dikarya</taxon>
        <taxon>Ascomycota</taxon>
        <taxon>Pezizomycotina</taxon>
        <taxon>Sordariomycetes</taxon>
        <taxon>Sordariomycetidae</taxon>
        <taxon>Magnaporthales</taxon>
        <taxon>Pyriculariaceae</taxon>
        <taxon>Pyricularia</taxon>
    </lineage>
</organism>
<accession>G4NAC5</accession>
<dbReference type="Proteomes" id="UP000009058">
    <property type="component" value="Chromosome 4"/>
</dbReference>